<dbReference type="InterPro" id="IPR051206">
    <property type="entry name" value="NAMLAA_amidase_2"/>
</dbReference>
<dbReference type="PANTHER" id="PTHR30417">
    <property type="entry name" value="N-ACETYLMURAMOYL-L-ALANINE AMIDASE AMID"/>
    <property type="match status" value="1"/>
</dbReference>
<gene>
    <name evidence="6" type="ORF">E3J62_05155</name>
</gene>
<reference evidence="6 7" key="1">
    <citation type="submission" date="2019-03" db="EMBL/GenBank/DDBJ databases">
        <title>Metabolic potential of uncultured bacteria and archaea associated with petroleum seepage in deep-sea sediments.</title>
        <authorList>
            <person name="Dong X."/>
            <person name="Hubert C."/>
        </authorList>
    </citation>
    <scope>NUCLEOTIDE SEQUENCE [LARGE SCALE GENOMIC DNA]</scope>
    <source>
        <strain evidence="6">E44_bin18</strain>
    </source>
</reference>
<dbReference type="SMART" id="SM00644">
    <property type="entry name" value="Ami_2"/>
    <property type="match status" value="1"/>
</dbReference>
<dbReference type="Pfam" id="PF01510">
    <property type="entry name" value="Amidase_2"/>
    <property type="match status" value="1"/>
</dbReference>
<evidence type="ECO:0000256" key="4">
    <source>
        <dbReference type="ARBA" id="ARBA00023316"/>
    </source>
</evidence>
<dbReference type="GO" id="GO:0009253">
    <property type="term" value="P:peptidoglycan catabolic process"/>
    <property type="evidence" value="ECO:0007669"/>
    <property type="project" value="InterPro"/>
</dbReference>
<dbReference type="Gene3D" id="3.40.80.10">
    <property type="entry name" value="Peptidoglycan recognition protein-like"/>
    <property type="match status" value="1"/>
</dbReference>
<evidence type="ECO:0000256" key="3">
    <source>
        <dbReference type="ARBA" id="ARBA00022801"/>
    </source>
</evidence>
<comment type="catalytic activity">
    <reaction evidence="1">
        <text>Hydrolyzes the link between N-acetylmuramoyl residues and L-amino acid residues in certain cell-wall glycopeptides.</text>
        <dbReference type="EC" id="3.5.1.28"/>
    </reaction>
</comment>
<evidence type="ECO:0000256" key="2">
    <source>
        <dbReference type="ARBA" id="ARBA00011901"/>
    </source>
</evidence>
<dbReference type="AlphaFoldDB" id="A0A523UUY2"/>
<name>A0A523UUY2_UNCT6</name>
<evidence type="ECO:0000259" key="5">
    <source>
        <dbReference type="SMART" id="SM00644"/>
    </source>
</evidence>
<comment type="caution">
    <text evidence="6">The sequence shown here is derived from an EMBL/GenBank/DDBJ whole genome shotgun (WGS) entry which is preliminary data.</text>
</comment>
<keyword evidence="3" id="KW-0378">Hydrolase</keyword>
<dbReference type="SUPFAM" id="SSF55846">
    <property type="entry name" value="N-acetylmuramoyl-L-alanine amidase-like"/>
    <property type="match status" value="1"/>
</dbReference>
<accession>A0A523UUY2</accession>
<evidence type="ECO:0000313" key="6">
    <source>
        <dbReference type="EMBL" id="TET46119.1"/>
    </source>
</evidence>
<feature type="domain" description="N-acetylmuramoyl-L-alanine amidase" evidence="5">
    <location>
        <begin position="8"/>
        <end position="174"/>
    </location>
</feature>
<dbReference type="GO" id="GO:0009254">
    <property type="term" value="P:peptidoglycan turnover"/>
    <property type="evidence" value="ECO:0007669"/>
    <property type="project" value="TreeGrafter"/>
</dbReference>
<keyword evidence="4" id="KW-0961">Cell wall biogenesis/degradation</keyword>
<evidence type="ECO:0000313" key="7">
    <source>
        <dbReference type="Proteomes" id="UP000315525"/>
    </source>
</evidence>
<sequence length="188" mass="21670">MKTKWIKSPNCDERECECISMIVIHYTALSLSETIKRFKDKNSEASAHYIIDRDGSITQMVKDEKKAWHAGESEFEGKSHVNGFSIGIELVNWGPLRKKGGRFYTWKNDWSEPYDGETPVISKDGCWQPFSEEQYESLVQLMKTLLRRYPSITRERIKGHCDLCVPRGRKIDPGDAFDWGKVLGAVFT</sequence>
<evidence type="ECO:0000256" key="1">
    <source>
        <dbReference type="ARBA" id="ARBA00001561"/>
    </source>
</evidence>
<dbReference type="EMBL" id="SOJN01000065">
    <property type="protein sequence ID" value="TET46119.1"/>
    <property type="molecule type" value="Genomic_DNA"/>
</dbReference>
<dbReference type="CDD" id="cd06583">
    <property type="entry name" value="PGRP"/>
    <property type="match status" value="1"/>
</dbReference>
<dbReference type="GO" id="GO:0008745">
    <property type="term" value="F:N-acetylmuramoyl-L-alanine amidase activity"/>
    <property type="evidence" value="ECO:0007669"/>
    <property type="project" value="UniProtKB-EC"/>
</dbReference>
<dbReference type="EC" id="3.5.1.28" evidence="2"/>
<dbReference type="Proteomes" id="UP000315525">
    <property type="component" value="Unassembled WGS sequence"/>
</dbReference>
<dbReference type="GO" id="GO:0071555">
    <property type="term" value="P:cell wall organization"/>
    <property type="evidence" value="ECO:0007669"/>
    <property type="project" value="UniProtKB-KW"/>
</dbReference>
<proteinExistence type="predicted"/>
<dbReference type="InterPro" id="IPR002502">
    <property type="entry name" value="Amidase_domain"/>
</dbReference>
<dbReference type="InterPro" id="IPR036505">
    <property type="entry name" value="Amidase/PGRP_sf"/>
</dbReference>
<dbReference type="PANTHER" id="PTHR30417:SF1">
    <property type="entry name" value="N-ACETYLMURAMOYL-L-ALANINE AMIDASE AMID"/>
    <property type="match status" value="1"/>
</dbReference>
<organism evidence="6 7">
    <name type="scientific">candidate division TA06 bacterium</name>
    <dbReference type="NCBI Taxonomy" id="2250710"/>
    <lineage>
        <taxon>Bacteria</taxon>
        <taxon>Bacteria division TA06</taxon>
    </lineage>
</organism>
<protein>
    <recommendedName>
        <fullName evidence="2">N-acetylmuramoyl-L-alanine amidase</fullName>
        <ecNumber evidence="2">3.5.1.28</ecNumber>
    </recommendedName>
</protein>